<feature type="compositionally biased region" description="Basic and acidic residues" evidence="1">
    <location>
        <begin position="143"/>
        <end position="152"/>
    </location>
</feature>
<sequence>MSNILRVFSKNARSLTQPSNTRIVALERSFHSPFVVLNSPASNSPPVSASQYEKQHDHSPEPQISSAGTRTYVVSEPDPADAPYAVPSGAYPTTTPYVDFKPTDAPKSEGKYNAGSASIPHSFTTRAIPRSKNSVDNNMRYGEAPKLRDRNLSPDSDVVLRWSKLGVEGAWKKRK</sequence>
<feature type="compositionally biased region" description="Polar residues" evidence="1">
    <location>
        <begin position="115"/>
        <end position="137"/>
    </location>
</feature>
<dbReference type="AlphaFoldDB" id="A0AAD4EIC4"/>
<reference evidence="2" key="1">
    <citation type="journal article" date="2020" name="New Phytol.">
        <title>Comparative genomics reveals dynamic genome evolution in host specialist ectomycorrhizal fungi.</title>
        <authorList>
            <person name="Lofgren L.A."/>
            <person name="Nguyen N.H."/>
            <person name="Vilgalys R."/>
            <person name="Ruytinx J."/>
            <person name="Liao H.L."/>
            <person name="Branco S."/>
            <person name="Kuo A."/>
            <person name="LaButti K."/>
            <person name="Lipzen A."/>
            <person name="Andreopoulos W."/>
            <person name="Pangilinan J."/>
            <person name="Riley R."/>
            <person name="Hundley H."/>
            <person name="Na H."/>
            <person name="Barry K."/>
            <person name="Grigoriev I.V."/>
            <person name="Stajich J.E."/>
            <person name="Kennedy P.G."/>
        </authorList>
    </citation>
    <scope>NUCLEOTIDE SEQUENCE</scope>
    <source>
        <strain evidence="2">FC203</strain>
    </source>
</reference>
<protein>
    <submittedName>
        <fullName evidence="2">Uncharacterized protein</fullName>
    </submittedName>
</protein>
<dbReference type="EMBL" id="JABBWK010000007">
    <property type="protein sequence ID" value="KAG1905538.1"/>
    <property type="molecule type" value="Genomic_DNA"/>
</dbReference>
<evidence type="ECO:0000313" key="2">
    <source>
        <dbReference type="EMBL" id="KAG1905538.1"/>
    </source>
</evidence>
<name>A0AAD4EIC4_9AGAM</name>
<comment type="caution">
    <text evidence="2">The sequence shown here is derived from an EMBL/GenBank/DDBJ whole genome shotgun (WGS) entry which is preliminary data.</text>
</comment>
<dbReference type="RefSeq" id="XP_041231113.1">
    <property type="nucleotide sequence ID" value="XM_041364067.1"/>
</dbReference>
<feature type="compositionally biased region" description="Low complexity" evidence="1">
    <location>
        <begin position="37"/>
        <end position="50"/>
    </location>
</feature>
<dbReference type="GeneID" id="64658365"/>
<keyword evidence="3" id="KW-1185">Reference proteome</keyword>
<evidence type="ECO:0000256" key="1">
    <source>
        <dbReference type="SAM" id="MobiDB-lite"/>
    </source>
</evidence>
<dbReference type="Proteomes" id="UP001195769">
    <property type="component" value="Unassembled WGS sequence"/>
</dbReference>
<organism evidence="2 3">
    <name type="scientific">Suillus fuscotomentosus</name>
    <dbReference type="NCBI Taxonomy" id="1912939"/>
    <lineage>
        <taxon>Eukaryota</taxon>
        <taxon>Fungi</taxon>
        <taxon>Dikarya</taxon>
        <taxon>Basidiomycota</taxon>
        <taxon>Agaricomycotina</taxon>
        <taxon>Agaricomycetes</taxon>
        <taxon>Agaricomycetidae</taxon>
        <taxon>Boletales</taxon>
        <taxon>Suillineae</taxon>
        <taxon>Suillaceae</taxon>
        <taxon>Suillus</taxon>
    </lineage>
</organism>
<evidence type="ECO:0000313" key="3">
    <source>
        <dbReference type="Proteomes" id="UP001195769"/>
    </source>
</evidence>
<proteinExistence type="predicted"/>
<gene>
    <name evidence="2" type="ORF">F5891DRAFT_1126249</name>
</gene>
<feature type="region of interest" description="Disordered" evidence="1">
    <location>
        <begin position="37"/>
        <end position="152"/>
    </location>
</feature>
<accession>A0AAD4EIC4</accession>
<feature type="compositionally biased region" description="Basic and acidic residues" evidence="1">
    <location>
        <begin position="101"/>
        <end position="110"/>
    </location>
</feature>